<keyword evidence="4 12" id="KW-0812">Transmembrane</keyword>
<evidence type="ECO:0000256" key="1">
    <source>
        <dbReference type="ARBA" id="ARBA00004141"/>
    </source>
</evidence>
<evidence type="ECO:0000256" key="8">
    <source>
        <dbReference type="ARBA" id="ARBA00023136"/>
    </source>
</evidence>
<organism evidence="13 14">
    <name type="scientific">Candidatus Wildermuthbacteria bacterium RIFCSPLOWO2_01_FULL_47_18</name>
    <dbReference type="NCBI Taxonomy" id="1802460"/>
    <lineage>
        <taxon>Bacteria</taxon>
        <taxon>Candidatus Wildermuthiibacteriota</taxon>
    </lineage>
</organism>
<comment type="similarity">
    <text evidence="2">Belongs to the DsbB family. BdbC subfamily.</text>
</comment>
<dbReference type="GO" id="GO:0015035">
    <property type="term" value="F:protein-disulfide reductase activity"/>
    <property type="evidence" value="ECO:0007669"/>
    <property type="project" value="InterPro"/>
</dbReference>
<proteinExistence type="inferred from homology"/>
<feature type="transmembrane region" description="Helical" evidence="12">
    <location>
        <begin position="98"/>
        <end position="125"/>
    </location>
</feature>
<accession>A0A1G2RK30</accession>
<dbReference type="SUPFAM" id="SSF158442">
    <property type="entry name" value="DsbB-like"/>
    <property type="match status" value="1"/>
</dbReference>
<gene>
    <name evidence="13" type="ORF">A3A27_00980</name>
</gene>
<dbReference type="Gene3D" id="1.20.1550.10">
    <property type="entry name" value="DsbB-like"/>
    <property type="match status" value="1"/>
</dbReference>
<protein>
    <recommendedName>
        <fullName evidence="15">2-oxoglutarate dehydrogenase</fullName>
    </recommendedName>
</protein>
<dbReference type="EMBL" id="MHUF01000015">
    <property type="protein sequence ID" value="OHA72652.1"/>
    <property type="molecule type" value="Genomic_DNA"/>
</dbReference>
<evidence type="ECO:0000256" key="2">
    <source>
        <dbReference type="ARBA" id="ARBA00007602"/>
    </source>
</evidence>
<feature type="transmembrane region" description="Helical" evidence="12">
    <location>
        <begin position="57"/>
        <end position="78"/>
    </location>
</feature>
<dbReference type="InterPro" id="IPR012187">
    <property type="entry name" value="Disulphide_bond_form_BdbC"/>
</dbReference>
<evidence type="ECO:0000313" key="14">
    <source>
        <dbReference type="Proteomes" id="UP000177287"/>
    </source>
</evidence>
<keyword evidence="7" id="KW-0560">Oxidoreductase</keyword>
<evidence type="ECO:0000256" key="10">
    <source>
        <dbReference type="ARBA" id="ARBA00023186"/>
    </source>
</evidence>
<dbReference type="PANTHER" id="PTHR43469:SF1">
    <property type="entry name" value="SPBETA PROPHAGE-DERIVED DISULFIDE BOND FORMATION PROTEIN B"/>
    <property type="match status" value="1"/>
</dbReference>
<evidence type="ECO:0000256" key="9">
    <source>
        <dbReference type="ARBA" id="ARBA00023157"/>
    </source>
</evidence>
<comment type="caution">
    <text evidence="13">The sequence shown here is derived from an EMBL/GenBank/DDBJ whole genome shotgun (WGS) entry which is preliminary data.</text>
</comment>
<keyword evidence="9" id="KW-1015">Disulfide bond</keyword>
<keyword evidence="5" id="KW-0249">Electron transport</keyword>
<reference evidence="13 14" key="1">
    <citation type="journal article" date="2016" name="Nat. Commun.">
        <title>Thousands of microbial genomes shed light on interconnected biogeochemical processes in an aquifer system.</title>
        <authorList>
            <person name="Anantharaman K."/>
            <person name="Brown C.T."/>
            <person name="Hug L.A."/>
            <person name="Sharon I."/>
            <person name="Castelle C.J."/>
            <person name="Probst A.J."/>
            <person name="Thomas B.C."/>
            <person name="Singh A."/>
            <person name="Wilkins M.J."/>
            <person name="Karaoz U."/>
            <person name="Brodie E.L."/>
            <person name="Williams K.H."/>
            <person name="Hubbard S.S."/>
            <person name="Banfield J.F."/>
        </authorList>
    </citation>
    <scope>NUCLEOTIDE SEQUENCE [LARGE SCALE GENOMIC DNA]</scope>
</reference>
<evidence type="ECO:0000256" key="3">
    <source>
        <dbReference type="ARBA" id="ARBA00022448"/>
    </source>
</evidence>
<keyword evidence="11" id="KW-0676">Redox-active center</keyword>
<evidence type="ECO:0000256" key="5">
    <source>
        <dbReference type="ARBA" id="ARBA00022982"/>
    </source>
</evidence>
<dbReference type="InterPro" id="IPR023380">
    <property type="entry name" value="DsbB-like_sf"/>
</dbReference>
<evidence type="ECO:0000256" key="7">
    <source>
        <dbReference type="ARBA" id="ARBA00023002"/>
    </source>
</evidence>
<name>A0A1G2RK30_9BACT</name>
<evidence type="ECO:0000256" key="6">
    <source>
        <dbReference type="ARBA" id="ARBA00022989"/>
    </source>
</evidence>
<evidence type="ECO:0008006" key="15">
    <source>
        <dbReference type="Google" id="ProtNLM"/>
    </source>
</evidence>
<keyword evidence="8 12" id="KW-0472">Membrane</keyword>
<dbReference type="PANTHER" id="PTHR43469">
    <property type="entry name" value="DISULFIDE FORMATION PROTEIN-RELATED"/>
    <property type="match status" value="1"/>
</dbReference>
<dbReference type="GO" id="GO:0006457">
    <property type="term" value="P:protein folding"/>
    <property type="evidence" value="ECO:0007669"/>
    <property type="project" value="InterPro"/>
</dbReference>
<keyword evidence="3" id="KW-0813">Transport</keyword>
<evidence type="ECO:0000256" key="4">
    <source>
        <dbReference type="ARBA" id="ARBA00022692"/>
    </source>
</evidence>
<keyword evidence="6 12" id="KW-1133">Transmembrane helix</keyword>
<evidence type="ECO:0000256" key="11">
    <source>
        <dbReference type="ARBA" id="ARBA00023284"/>
    </source>
</evidence>
<dbReference type="AlphaFoldDB" id="A0A1G2RK30"/>
<dbReference type="InterPro" id="IPR003752">
    <property type="entry name" value="DiS_bond_form_DsbB/BdbC"/>
</dbReference>
<evidence type="ECO:0000256" key="12">
    <source>
        <dbReference type="SAM" id="Phobius"/>
    </source>
</evidence>
<feature type="transmembrane region" description="Helical" evidence="12">
    <location>
        <begin position="25"/>
        <end position="45"/>
    </location>
</feature>
<dbReference type="GO" id="GO:0016020">
    <property type="term" value="C:membrane"/>
    <property type="evidence" value="ECO:0007669"/>
    <property type="project" value="UniProtKB-SubCell"/>
</dbReference>
<sequence>MTLGATLGSLFYSNIMSYEPCLLCWWQRLFMYPQVILFAVALWSCYVKTTQDKINTVFMYTIPLSIIGGLIAVYQILLPYLANVGVNCGATGVSCTKLYVLAFGYITIPVMSLTVFVILILLAIVSKMKFNSLSKNP</sequence>
<comment type="subcellular location">
    <subcellularLocation>
        <location evidence="1">Membrane</location>
        <topology evidence="1">Multi-pass membrane protein</topology>
    </subcellularLocation>
</comment>
<dbReference type="Pfam" id="PF02600">
    <property type="entry name" value="DsbB"/>
    <property type="match status" value="1"/>
</dbReference>
<keyword evidence="10" id="KW-0143">Chaperone</keyword>
<dbReference type="Proteomes" id="UP000177287">
    <property type="component" value="Unassembled WGS sequence"/>
</dbReference>
<evidence type="ECO:0000313" key="13">
    <source>
        <dbReference type="EMBL" id="OHA72652.1"/>
    </source>
</evidence>